<dbReference type="GeneID" id="303249586"/>
<accession>A0AB39NKR8</accession>
<dbReference type="PROSITE" id="PS51318">
    <property type="entry name" value="TAT"/>
    <property type="match status" value="1"/>
</dbReference>
<name>A0AB39NKR8_9ACTN</name>
<sequence length="322" mass="33559">MDVNPRQTAPEGAGRAMERRGLLVGLGGLGLASGAAALLPGSAAAGEAGRYPGGAGGSVVRAVAAPGELTLSTDAVPAGLVTLRATTPDPEQQHPLGLLRLRHGVSVAGFLEHYRQAATAQDPAERRAALALIDTEAHYFGGPAVSAAGGAVEVSWILAPGTYHLLDYTTTDPAHPERVRTLTVTPAGRPHGGPRSAPHVIAPYDDGDRGRFLTAATLPADGVFHVVNHTRQLSEVMFLRVTPGASEEDVTACMEALGRGEQPPVYPFTGVPTGLTPLQPGASAVFAHALRPGRHLLTSFISNRETLVKRAFEGMWQLVTLR</sequence>
<dbReference type="InterPro" id="IPR006311">
    <property type="entry name" value="TAT_signal"/>
</dbReference>
<organism evidence="1">
    <name type="scientific">Streptomyces sp. R17</name>
    <dbReference type="NCBI Taxonomy" id="3238626"/>
    <lineage>
        <taxon>Bacteria</taxon>
        <taxon>Bacillati</taxon>
        <taxon>Actinomycetota</taxon>
        <taxon>Actinomycetes</taxon>
        <taxon>Kitasatosporales</taxon>
        <taxon>Streptomycetaceae</taxon>
        <taxon>Streptomyces</taxon>
    </lineage>
</organism>
<evidence type="ECO:0000313" key="1">
    <source>
        <dbReference type="EMBL" id="XDQ18290.1"/>
    </source>
</evidence>
<reference evidence="1" key="1">
    <citation type="submission" date="2024-07" db="EMBL/GenBank/DDBJ databases">
        <authorList>
            <person name="Yu S.T."/>
        </authorList>
    </citation>
    <scope>NUCLEOTIDE SEQUENCE</scope>
    <source>
        <strain evidence="1">R17</strain>
    </source>
</reference>
<dbReference type="EMBL" id="CP163433">
    <property type="protein sequence ID" value="XDQ18290.1"/>
    <property type="molecule type" value="Genomic_DNA"/>
</dbReference>
<dbReference type="RefSeq" id="WP_189482937.1">
    <property type="nucleotide sequence ID" value="NZ_CP163433.1"/>
</dbReference>
<protein>
    <recommendedName>
        <fullName evidence="2">Secreted protein</fullName>
    </recommendedName>
</protein>
<evidence type="ECO:0008006" key="2">
    <source>
        <dbReference type="Google" id="ProtNLM"/>
    </source>
</evidence>
<proteinExistence type="predicted"/>
<gene>
    <name evidence="1" type="ORF">AB5J48_09055</name>
</gene>
<dbReference type="AlphaFoldDB" id="A0AB39NKR8"/>